<gene>
    <name evidence="2" type="ORF">ACFPBZ_19845</name>
</gene>
<dbReference type="RefSeq" id="WP_378037826.1">
    <property type="nucleotide sequence ID" value="NZ_JBHSIV010000023.1"/>
</dbReference>
<feature type="region of interest" description="Disordered" evidence="1">
    <location>
        <begin position="1"/>
        <end position="24"/>
    </location>
</feature>
<dbReference type="EMBL" id="JBHSIV010000023">
    <property type="protein sequence ID" value="MFC5064485.1"/>
    <property type="molecule type" value="Genomic_DNA"/>
</dbReference>
<keyword evidence="3" id="KW-1185">Reference proteome</keyword>
<evidence type="ECO:0000256" key="1">
    <source>
        <dbReference type="SAM" id="MobiDB-lite"/>
    </source>
</evidence>
<evidence type="ECO:0000313" key="3">
    <source>
        <dbReference type="Proteomes" id="UP001595947"/>
    </source>
</evidence>
<organism evidence="2 3">
    <name type="scientific">Actinomycetospora atypica</name>
    <dbReference type="NCBI Taxonomy" id="1290095"/>
    <lineage>
        <taxon>Bacteria</taxon>
        <taxon>Bacillati</taxon>
        <taxon>Actinomycetota</taxon>
        <taxon>Actinomycetes</taxon>
        <taxon>Pseudonocardiales</taxon>
        <taxon>Pseudonocardiaceae</taxon>
        <taxon>Actinomycetospora</taxon>
    </lineage>
</organism>
<dbReference type="Proteomes" id="UP001595947">
    <property type="component" value="Unassembled WGS sequence"/>
</dbReference>
<reference evidence="3" key="1">
    <citation type="journal article" date="2019" name="Int. J. Syst. Evol. Microbiol.">
        <title>The Global Catalogue of Microorganisms (GCM) 10K type strain sequencing project: providing services to taxonomists for standard genome sequencing and annotation.</title>
        <authorList>
            <consortium name="The Broad Institute Genomics Platform"/>
            <consortium name="The Broad Institute Genome Sequencing Center for Infectious Disease"/>
            <person name="Wu L."/>
            <person name="Ma J."/>
        </authorList>
    </citation>
    <scope>NUCLEOTIDE SEQUENCE [LARGE SCALE GENOMIC DNA]</scope>
    <source>
        <strain evidence="3">CGMCC 4.7093</strain>
    </source>
</reference>
<comment type="caution">
    <text evidence="2">The sequence shown here is derived from an EMBL/GenBank/DDBJ whole genome shotgun (WGS) entry which is preliminary data.</text>
</comment>
<sequence length="82" mass="8932">MSEPTDRVPGDDTPGLTPDYTADGVPTFDFVRDRIARRAATADGAGVLDEETPEVRDLAQQEADRDAAGKRRLEEIRRSMGG</sequence>
<feature type="compositionally biased region" description="Basic and acidic residues" evidence="1">
    <location>
        <begin position="1"/>
        <end position="10"/>
    </location>
</feature>
<name>A0ABV9YNI5_9PSEU</name>
<feature type="region of interest" description="Disordered" evidence="1">
    <location>
        <begin position="45"/>
        <end position="82"/>
    </location>
</feature>
<evidence type="ECO:0000313" key="2">
    <source>
        <dbReference type="EMBL" id="MFC5064485.1"/>
    </source>
</evidence>
<proteinExistence type="predicted"/>
<protein>
    <submittedName>
        <fullName evidence="2">Uncharacterized protein</fullName>
    </submittedName>
</protein>
<feature type="compositionally biased region" description="Basic and acidic residues" evidence="1">
    <location>
        <begin position="53"/>
        <end position="82"/>
    </location>
</feature>
<accession>A0ABV9YNI5</accession>